<proteinExistence type="predicted"/>
<sequence>MQEMVLQEVRASLLSYQERSSRKVYEHEDIGSLPSHNLGAAVGKVLRDIEAEVSCLKGELLPMEDQRDTLKLESQTKGDIIIKQHQERVEELILSHEQEVAALTDKLNKSHINAVSIQKQMTIVQDQAANQNVMYLRQLTELESTVSQLRSELREAKRMYEDKMEDLEKKLILAYSEVESAQSERDEYSRDSGDLDTQLHQLMTDLRKTREELNMEKEQNKRLWERESGNSITIDNLRRELDGRSMETQRMETLIKSTKEECRVLIDRQLAAEQDKNEVLEKASSLKSQLNATKEQLQKITESHRVSQEKVRQLETTLAQTERALEENHKERRNLQLKLEKRSQEVQLKQTEIEHYQENLEKGLGSLQTMKVEAETLKLKLSEKEKMVELVQQQMDNVTKLAGQHSRNAELMHSEKTQLQNELSERKIDIQRLKLKKCECKSLLSPCAAEQHEALKKSHHSKMKEMENATARLKSQLMTANAELEKTKSTLKTLEGADGHAVKVAMGMQKQITAKRGQIDALQSRIHFLEETVENIAKARQPQLSKRKIPFDLTTLLYDLHLN</sequence>
<dbReference type="InterPro" id="IPR031809">
    <property type="entry name" value="CCDC158"/>
</dbReference>
<comment type="caution">
    <text evidence="2">The sequence shown here is derived from an EMBL/GenBank/DDBJ whole genome shotgun (WGS) entry which is preliminary data.</text>
</comment>
<evidence type="ECO:0000313" key="3">
    <source>
        <dbReference type="Proteomes" id="UP000289886"/>
    </source>
</evidence>
<dbReference type="Proteomes" id="UP000289886">
    <property type="component" value="Unassembled WGS sequence"/>
</dbReference>
<dbReference type="AlphaFoldDB" id="A0A444V4Y9"/>
<dbReference type="EMBL" id="SCEB01002354">
    <property type="protein sequence ID" value="RXM95472.1"/>
    <property type="molecule type" value="Genomic_DNA"/>
</dbReference>
<dbReference type="Pfam" id="PF15921">
    <property type="entry name" value="CCDC158"/>
    <property type="match status" value="2"/>
</dbReference>
<dbReference type="PANTHER" id="PTHR47615">
    <property type="entry name" value="COILED-COIL DOMAIN-CONTAINING PROTEIN 158"/>
    <property type="match status" value="1"/>
</dbReference>
<keyword evidence="3" id="KW-1185">Reference proteome</keyword>
<protein>
    <submittedName>
        <fullName evidence="2">Coiled-coil domain-containing protein 158</fullName>
    </submittedName>
</protein>
<dbReference type="PANTHER" id="PTHR47615:SF1">
    <property type="entry name" value="COILED-COIL DOMAIN-CONTAINING PROTEIN 158"/>
    <property type="match status" value="1"/>
</dbReference>
<evidence type="ECO:0000256" key="1">
    <source>
        <dbReference type="SAM" id="Coils"/>
    </source>
</evidence>
<evidence type="ECO:0000313" key="2">
    <source>
        <dbReference type="EMBL" id="RXM95472.1"/>
    </source>
</evidence>
<keyword evidence="1" id="KW-0175">Coiled coil</keyword>
<gene>
    <name evidence="2" type="ORF">EOD39_16844</name>
</gene>
<feature type="coiled-coil region" evidence="1">
    <location>
        <begin position="276"/>
        <end position="539"/>
    </location>
</feature>
<name>A0A444V4Y9_ACIRT</name>
<feature type="coiled-coil region" evidence="1">
    <location>
        <begin position="132"/>
        <end position="223"/>
    </location>
</feature>
<accession>A0A444V4Y9</accession>
<reference evidence="2 3" key="1">
    <citation type="submission" date="2019-01" db="EMBL/GenBank/DDBJ databases">
        <title>Draft Genome and Complete Hox-Cluster Characterization of the Sterlet Sturgeon (Acipenser ruthenus).</title>
        <authorList>
            <person name="Wei Q."/>
        </authorList>
    </citation>
    <scope>NUCLEOTIDE SEQUENCE [LARGE SCALE GENOMIC DNA]</scope>
    <source>
        <strain evidence="2">WHYD16114868_AA</strain>
        <tissue evidence="2">Blood</tissue>
    </source>
</reference>
<organism evidence="2 3">
    <name type="scientific">Acipenser ruthenus</name>
    <name type="common">Sterlet sturgeon</name>
    <dbReference type="NCBI Taxonomy" id="7906"/>
    <lineage>
        <taxon>Eukaryota</taxon>
        <taxon>Metazoa</taxon>
        <taxon>Chordata</taxon>
        <taxon>Craniata</taxon>
        <taxon>Vertebrata</taxon>
        <taxon>Euteleostomi</taxon>
        <taxon>Actinopterygii</taxon>
        <taxon>Chondrostei</taxon>
        <taxon>Acipenseriformes</taxon>
        <taxon>Acipenseridae</taxon>
        <taxon>Acipenser</taxon>
    </lineage>
</organism>